<keyword evidence="3" id="KW-1185">Reference proteome</keyword>
<evidence type="ECO:0000313" key="2">
    <source>
        <dbReference type="EMBL" id="CAG9560794.1"/>
    </source>
</evidence>
<organism evidence="2 3">
    <name type="scientific">Danaus chrysippus</name>
    <name type="common">African queen</name>
    <dbReference type="NCBI Taxonomy" id="151541"/>
    <lineage>
        <taxon>Eukaryota</taxon>
        <taxon>Metazoa</taxon>
        <taxon>Ecdysozoa</taxon>
        <taxon>Arthropoda</taxon>
        <taxon>Hexapoda</taxon>
        <taxon>Insecta</taxon>
        <taxon>Pterygota</taxon>
        <taxon>Neoptera</taxon>
        <taxon>Endopterygota</taxon>
        <taxon>Lepidoptera</taxon>
        <taxon>Glossata</taxon>
        <taxon>Ditrysia</taxon>
        <taxon>Papilionoidea</taxon>
        <taxon>Nymphalidae</taxon>
        <taxon>Danainae</taxon>
        <taxon>Danaini</taxon>
        <taxon>Danaina</taxon>
        <taxon>Danaus</taxon>
        <taxon>Anosia</taxon>
    </lineage>
</organism>
<sequence>MLLILILASLLISCIDSYPFLPSTPKPIIFKPTRNQIKYIKCKGNLFRRKKCLKEFTPLCGIDSYEDELFGCLDYKTVENKELLLNEDVTQWKQSKRTSERWTIRCNDYARCRMVSGTAKAVVIALKKKYAP</sequence>
<evidence type="ECO:0000256" key="1">
    <source>
        <dbReference type="SAM" id="SignalP"/>
    </source>
</evidence>
<comment type="caution">
    <text evidence="2">The sequence shown here is derived from an EMBL/GenBank/DDBJ whole genome shotgun (WGS) entry which is preliminary data.</text>
</comment>
<reference evidence="2" key="1">
    <citation type="submission" date="2021-09" db="EMBL/GenBank/DDBJ databases">
        <authorList>
            <person name="Martin H S."/>
        </authorList>
    </citation>
    <scope>NUCLEOTIDE SEQUENCE</scope>
</reference>
<dbReference type="AlphaFoldDB" id="A0A8J2QE50"/>
<dbReference type="OrthoDB" id="7293147at2759"/>
<dbReference type="EMBL" id="CAKASE010000045">
    <property type="protein sequence ID" value="CAG9560794.1"/>
    <property type="molecule type" value="Genomic_DNA"/>
</dbReference>
<name>A0A8J2QE50_9NEOP</name>
<gene>
    <name evidence="2" type="ORF">DCHRY22_LOCUS2396</name>
</gene>
<feature type="signal peptide" evidence="1">
    <location>
        <begin position="1"/>
        <end position="17"/>
    </location>
</feature>
<evidence type="ECO:0000313" key="3">
    <source>
        <dbReference type="Proteomes" id="UP000789524"/>
    </source>
</evidence>
<protein>
    <submittedName>
        <fullName evidence="2">(African queen) hypothetical protein</fullName>
    </submittedName>
</protein>
<accession>A0A8J2QE50</accession>
<dbReference type="Proteomes" id="UP000789524">
    <property type="component" value="Unassembled WGS sequence"/>
</dbReference>
<feature type="chain" id="PRO_5035324424" evidence="1">
    <location>
        <begin position="18"/>
        <end position="132"/>
    </location>
</feature>
<proteinExistence type="predicted"/>
<keyword evidence="1" id="KW-0732">Signal</keyword>